<dbReference type="GO" id="GO:0005975">
    <property type="term" value="P:carbohydrate metabolic process"/>
    <property type="evidence" value="ECO:0007669"/>
    <property type="project" value="InterPro"/>
</dbReference>
<dbReference type="HOGENOM" id="CLU_038720_1_0_10"/>
<organism evidence="2 3">
    <name type="scientific">Pedobacter heparinus (strain ATCC 13125 / DSM 2366 / CIP 104194 / JCM 7457 / NBRC 12017 / NCIMB 9290 / NRRL B-14731 / HIM 762-3)</name>
    <dbReference type="NCBI Taxonomy" id="485917"/>
    <lineage>
        <taxon>Bacteria</taxon>
        <taxon>Pseudomonadati</taxon>
        <taxon>Bacteroidota</taxon>
        <taxon>Sphingobacteriia</taxon>
        <taxon>Sphingobacteriales</taxon>
        <taxon>Sphingobacteriaceae</taxon>
        <taxon>Pedobacter</taxon>
    </lineage>
</organism>
<keyword evidence="3" id="KW-1185">Reference proteome</keyword>
<name>C6Y1T8_PEDHD</name>
<protein>
    <submittedName>
        <fullName evidence="2">Glycosyl hydrolase family 88</fullName>
    </submittedName>
</protein>
<dbReference type="InterPro" id="IPR010905">
    <property type="entry name" value="Glyco_hydro_88"/>
</dbReference>
<dbReference type="InterPro" id="IPR052043">
    <property type="entry name" value="PolySaccharide_Degr_Enz"/>
</dbReference>
<dbReference type="Gene3D" id="1.50.10.10">
    <property type="match status" value="1"/>
</dbReference>
<proteinExistence type="predicted"/>
<dbReference type="RefSeq" id="WP_015808690.1">
    <property type="nucleotide sequence ID" value="NC_013061.1"/>
</dbReference>
<evidence type="ECO:0000256" key="1">
    <source>
        <dbReference type="ARBA" id="ARBA00022801"/>
    </source>
</evidence>
<dbReference type="SUPFAM" id="SSF48208">
    <property type="entry name" value="Six-hairpin glycosidases"/>
    <property type="match status" value="1"/>
</dbReference>
<dbReference type="Pfam" id="PF07470">
    <property type="entry name" value="Glyco_hydro_88"/>
    <property type="match status" value="1"/>
</dbReference>
<dbReference type="InterPro" id="IPR008928">
    <property type="entry name" value="6-hairpin_glycosidase_sf"/>
</dbReference>
<dbReference type="eggNOG" id="COG4225">
    <property type="taxonomic scope" value="Bacteria"/>
</dbReference>
<evidence type="ECO:0000313" key="2">
    <source>
        <dbReference type="EMBL" id="ACU05080.1"/>
    </source>
</evidence>
<gene>
    <name evidence="2" type="ordered locus">Phep_2882</name>
</gene>
<dbReference type="AlphaFoldDB" id="C6Y1T8"/>
<dbReference type="KEGG" id="phe:Phep_2882"/>
<dbReference type="PANTHER" id="PTHR33886">
    <property type="entry name" value="UNSATURATED RHAMNOGALACTURONAN HYDROLASE (EUROFUNG)"/>
    <property type="match status" value="1"/>
</dbReference>
<keyword evidence="1 2" id="KW-0378">Hydrolase</keyword>
<reference evidence="2 3" key="1">
    <citation type="journal article" date="2009" name="Stand. Genomic Sci.">
        <title>Complete genome sequence of Pedobacter heparinus type strain (HIM 762-3).</title>
        <authorList>
            <person name="Han C."/>
            <person name="Spring S."/>
            <person name="Lapidus A."/>
            <person name="Del Rio T.G."/>
            <person name="Tice H."/>
            <person name="Copeland A."/>
            <person name="Cheng J.F."/>
            <person name="Lucas S."/>
            <person name="Chen F."/>
            <person name="Nolan M."/>
            <person name="Bruce D."/>
            <person name="Goodwin L."/>
            <person name="Pitluck S."/>
            <person name="Ivanova N."/>
            <person name="Mavromatis K."/>
            <person name="Mikhailova N."/>
            <person name="Pati A."/>
            <person name="Chen A."/>
            <person name="Palaniappan K."/>
            <person name="Land M."/>
            <person name="Hauser L."/>
            <person name="Chang Y.J."/>
            <person name="Jeffries C.C."/>
            <person name="Saunders E."/>
            <person name="Chertkov O."/>
            <person name="Brettin T."/>
            <person name="Goker M."/>
            <person name="Rohde M."/>
            <person name="Bristow J."/>
            <person name="Eisen J.A."/>
            <person name="Markowitz V."/>
            <person name="Hugenholtz P."/>
            <person name="Kyrpides N.C."/>
            <person name="Klenk H.P."/>
            <person name="Detter J.C."/>
        </authorList>
    </citation>
    <scope>NUCLEOTIDE SEQUENCE [LARGE SCALE GENOMIC DNA]</scope>
    <source>
        <strain evidence="3">ATCC 13125 / DSM 2366 / CIP 104194 / JCM 7457 / NBRC 12017 / NCIMB 9290 / NRRL B-14731 / HIM 762-3</strain>
    </source>
</reference>
<dbReference type="InterPro" id="IPR012341">
    <property type="entry name" value="6hp_glycosidase-like_sf"/>
</dbReference>
<dbReference type="GO" id="GO:0016787">
    <property type="term" value="F:hydrolase activity"/>
    <property type="evidence" value="ECO:0007669"/>
    <property type="project" value="UniProtKB-KW"/>
</dbReference>
<dbReference type="EMBL" id="CP001681">
    <property type="protein sequence ID" value="ACU05080.1"/>
    <property type="molecule type" value="Genomic_DNA"/>
</dbReference>
<dbReference type="PANTHER" id="PTHR33886:SF8">
    <property type="entry name" value="UNSATURATED RHAMNOGALACTURONAN HYDROLASE (EUROFUNG)"/>
    <property type="match status" value="1"/>
</dbReference>
<accession>C6Y1T8</accession>
<dbReference type="STRING" id="485917.Phep_2882"/>
<dbReference type="OrthoDB" id="6381507at2"/>
<evidence type="ECO:0000313" key="3">
    <source>
        <dbReference type="Proteomes" id="UP000000852"/>
    </source>
</evidence>
<sequence>MKHLNYFSMKHAVCLWVVSIFGIASTPVFSQSWVDAVDRHGREMYMPAAQYKWDWGQATFLNALVQLYKASGEVQKKTYLNYIKQAMDASFNVANGKHPNAVASAHGMAFLARITGEKKYLDKCNEIYADYLKIPRAPNGGVSHRAETVELWDDTVYMLNMFLLEMYRLTGDEKYIADFVEQFKAHQEKLIDAKSGLWVHGWDADQADYNDGCSIMGWPDPVTRKSSEIWARGNGWIGMALSDALNTISKKSKYRKQLEKAFLQYVAAIAPLQNRESGHWYQLPTLVNEPKNFLESSATAMFAYTITMGLKMHMLDQKKYGPMADRSYNGIIKNSLRDAGNGYKVPARVSGGTCIGDENYYLGRKITEGTGFGYGAFIMFGLAYEQYKGLRK</sequence>
<dbReference type="CAZy" id="GH105">
    <property type="family name" value="Glycoside Hydrolase Family 105"/>
</dbReference>
<dbReference type="Proteomes" id="UP000000852">
    <property type="component" value="Chromosome"/>
</dbReference>